<dbReference type="AlphaFoldDB" id="A0A7S7SIJ4"/>
<keyword evidence="2" id="KW-1185">Reference proteome</keyword>
<dbReference type="RefSeq" id="WP_194447418.1">
    <property type="nucleotide sequence ID" value="NZ_CP063849.1"/>
</dbReference>
<evidence type="ECO:0000313" key="2">
    <source>
        <dbReference type="Proteomes" id="UP000593892"/>
    </source>
</evidence>
<organism evidence="1 2">
    <name type="scientific">Paludibaculum fermentans</name>
    <dbReference type="NCBI Taxonomy" id="1473598"/>
    <lineage>
        <taxon>Bacteria</taxon>
        <taxon>Pseudomonadati</taxon>
        <taxon>Acidobacteriota</taxon>
        <taxon>Terriglobia</taxon>
        <taxon>Bryobacterales</taxon>
        <taxon>Bryobacteraceae</taxon>
        <taxon>Paludibaculum</taxon>
    </lineage>
</organism>
<dbReference type="Proteomes" id="UP000593892">
    <property type="component" value="Chromosome"/>
</dbReference>
<name>A0A7S7SIJ4_PALFE</name>
<evidence type="ECO:0000313" key="1">
    <source>
        <dbReference type="EMBL" id="QOY85748.1"/>
    </source>
</evidence>
<dbReference type="KEGG" id="pfer:IRI77_23355"/>
<evidence type="ECO:0008006" key="3">
    <source>
        <dbReference type="Google" id="ProtNLM"/>
    </source>
</evidence>
<reference evidence="1 2" key="1">
    <citation type="submission" date="2020-10" db="EMBL/GenBank/DDBJ databases">
        <title>Complete genome sequence of Paludibaculum fermentans P105T, a facultatively anaerobic acidobacterium capable of dissimilatory Fe(III) reduction.</title>
        <authorList>
            <person name="Dedysh S.N."/>
            <person name="Beletsky A.V."/>
            <person name="Kulichevskaya I.S."/>
            <person name="Mardanov A.V."/>
            <person name="Ravin N.V."/>
        </authorList>
    </citation>
    <scope>NUCLEOTIDE SEQUENCE [LARGE SCALE GENOMIC DNA]</scope>
    <source>
        <strain evidence="1 2">P105</strain>
    </source>
</reference>
<proteinExistence type="predicted"/>
<protein>
    <recommendedName>
        <fullName evidence="3">DUF5658 domain-containing protein</fullName>
    </recommendedName>
</protein>
<gene>
    <name evidence="1" type="ORF">IRI77_23355</name>
</gene>
<dbReference type="EMBL" id="CP063849">
    <property type="protein sequence ID" value="QOY85748.1"/>
    <property type="molecule type" value="Genomic_DNA"/>
</dbReference>
<accession>A0A7S7SIJ4</accession>
<sequence length="126" mass="13234">MLCFALAGPVFAESGAMVVERAPVEQKQAKWKKAWAWSAAALMASVAADTASSMGRPELNPLLRGGMGQFNARSAGLKFGIAGALLGSQYLLLKKHPEQAAWATTGNFAAAGLTSSIAVRNFRLPK</sequence>